<dbReference type="EnsemblMetazoa" id="AATE009654-RA">
    <property type="protein sequence ID" value="AATE009654-PA.1"/>
    <property type="gene ID" value="AATE009654"/>
</dbReference>
<feature type="transmembrane region" description="Helical" evidence="2">
    <location>
        <begin position="155"/>
        <end position="174"/>
    </location>
</feature>
<keyword evidence="2" id="KW-0472">Membrane</keyword>
<feature type="region of interest" description="Disordered" evidence="1">
    <location>
        <begin position="182"/>
        <end position="205"/>
    </location>
</feature>
<keyword evidence="2" id="KW-0812">Transmembrane</keyword>
<dbReference type="AlphaFoldDB" id="A0A182J1N3"/>
<name>A0A182J1N3_ANOAO</name>
<feature type="region of interest" description="Disordered" evidence="1">
    <location>
        <begin position="88"/>
        <end position="110"/>
    </location>
</feature>
<evidence type="ECO:0000313" key="3">
    <source>
        <dbReference type="EnsemblMetazoa" id="AATE009654-PA.1"/>
    </source>
</evidence>
<evidence type="ECO:0000256" key="2">
    <source>
        <dbReference type="SAM" id="Phobius"/>
    </source>
</evidence>
<feature type="compositionally biased region" description="Low complexity" evidence="1">
    <location>
        <begin position="188"/>
        <end position="205"/>
    </location>
</feature>
<keyword evidence="2" id="KW-1133">Transmembrane helix</keyword>
<accession>A0A182J1N3</accession>
<dbReference type="VEuPathDB" id="VectorBase:AATE009654"/>
<sequence>MIGSGRMYIQLVADTIATTYTTDNTNTATTGPTGSTDPSTNDCVASSAATVADSAVLVYDHDDVVVLLVLLHLHVAVVFVAANASSTTTPRTTRDIGSSRHDSRRHGSHVPLVPSMQQQLALLFAPAGDRRLMRVLCRRQLLLLPSRMSRLMKRLLVLLLLLALILVGETVQLLRLGNDLATAGKPASSKSSSERFSISSCSSDC</sequence>
<protein>
    <submittedName>
        <fullName evidence="3">Uncharacterized protein</fullName>
    </submittedName>
</protein>
<feature type="transmembrane region" description="Helical" evidence="2">
    <location>
        <begin position="64"/>
        <end position="84"/>
    </location>
</feature>
<proteinExistence type="predicted"/>
<organism evidence="3">
    <name type="scientific">Anopheles atroparvus</name>
    <name type="common">European mosquito</name>
    <dbReference type="NCBI Taxonomy" id="41427"/>
    <lineage>
        <taxon>Eukaryota</taxon>
        <taxon>Metazoa</taxon>
        <taxon>Ecdysozoa</taxon>
        <taxon>Arthropoda</taxon>
        <taxon>Hexapoda</taxon>
        <taxon>Insecta</taxon>
        <taxon>Pterygota</taxon>
        <taxon>Neoptera</taxon>
        <taxon>Endopterygota</taxon>
        <taxon>Diptera</taxon>
        <taxon>Nematocera</taxon>
        <taxon>Culicoidea</taxon>
        <taxon>Culicidae</taxon>
        <taxon>Anophelinae</taxon>
        <taxon>Anopheles</taxon>
    </lineage>
</organism>
<evidence type="ECO:0000256" key="1">
    <source>
        <dbReference type="SAM" id="MobiDB-lite"/>
    </source>
</evidence>
<reference evidence="3" key="1">
    <citation type="submission" date="2022-08" db="UniProtKB">
        <authorList>
            <consortium name="EnsemblMetazoa"/>
        </authorList>
    </citation>
    <scope>IDENTIFICATION</scope>
    <source>
        <strain evidence="3">EBRO</strain>
    </source>
</reference>
<feature type="compositionally biased region" description="Basic and acidic residues" evidence="1">
    <location>
        <begin position="92"/>
        <end position="101"/>
    </location>
</feature>